<organism evidence="3 4">
    <name type="scientific">Ataeniobius toweri</name>
    <dbReference type="NCBI Taxonomy" id="208326"/>
    <lineage>
        <taxon>Eukaryota</taxon>
        <taxon>Metazoa</taxon>
        <taxon>Chordata</taxon>
        <taxon>Craniata</taxon>
        <taxon>Vertebrata</taxon>
        <taxon>Euteleostomi</taxon>
        <taxon>Actinopterygii</taxon>
        <taxon>Neopterygii</taxon>
        <taxon>Teleostei</taxon>
        <taxon>Neoteleostei</taxon>
        <taxon>Acanthomorphata</taxon>
        <taxon>Ovalentaria</taxon>
        <taxon>Atherinomorphae</taxon>
        <taxon>Cyprinodontiformes</taxon>
        <taxon>Goodeidae</taxon>
        <taxon>Ataeniobius</taxon>
    </lineage>
</organism>
<proteinExistence type="predicted"/>
<comment type="caution">
    <text evidence="3">The sequence shown here is derived from an EMBL/GenBank/DDBJ whole genome shotgun (WGS) entry which is preliminary data.</text>
</comment>
<feature type="region of interest" description="Disordered" evidence="1">
    <location>
        <begin position="123"/>
        <end position="164"/>
    </location>
</feature>
<dbReference type="EMBL" id="JAHUTI010002595">
    <property type="protein sequence ID" value="MED6233462.1"/>
    <property type="molecule type" value="Genomic_DNA"/>
</dbReference>
<evidence type="ECO:0000313" key="3">
    <source>
        <dbReference type="EMBL" id="MED6233462.1"/>
    </source>
</evidence>
<keyword evidence="4" id="KW-1185">Reference proteome</keyword>
<evidence type="ECO:0000313" key="4">
    <source>
        <dbReference type="Proteomes" id="UP001345963"/>
    </source>
</evidence>
<dbReference type="Proteomes" id="UP001345963">
    <property type="component" value="Unassembled WGS sequence"/>
</dbReference>
<evidence type="ECO:0000256" key="1">
    <source>
        <dbReference type="SAM" id="MobiDB-lite"/>
    </source>
</evidence>
<keyword evidence="2" id="KW-0812">Transmembrane</keyword>
<evidence type="ECO:0000256" key="2">
    <source>
        <dbReference type="SAM" id="Phobius"/>
    </source>
</evidence>
<protein>
    <submittedName>
        <fullName evidence="3">Uncharacterized protein</fullName>
    </submittedName>
</protein>
<keyword evidence="2" id="KW-1133">Transmembrane helix</keyword>
<feature type="transmembrane region" description="Helical" evidence="2">
    <location>
        <begin position="46"/>
        <end position="68"/>
    </location>
</feature>
<accession>A0ABU7A5T7</accession>
<sequence length="164" mass="18262">MSRSTCTINPYWFHSGVYWCESGSGEFSNAVNITIRITVSSPVSSLFPVLLIFGPVSGIVLIILLVLLRRCRRSKDLSDIRLNQSESSNQTSATNHGVTQTDSPVYSSLLYGDTSLYETIQPCRTSGNDADESQHVKYSNKELQHFRMKKRPHHPAEGSNVKPA</sequence>
<gene>
    <name evidence="3" type="ORF">ATANTOWER_012118</name>
</gene>
<reference evidence="3 4" key="1">
    <citation type="submission" date="2021-07" db="EMBL/GenBank/DDBJ databases">
        <authorList>
            <person name="Palmer J.M."/>
        </authorList>
    </citation>
    <scope>NUCLEOTIDE SEQUENCE [LARGE SCALE GENOMIC DNA]</scope>
    <source>
        <strain evidence="3 4">AT_MEX2019</strain>
        <tissue evidence="3">Muscle</tissue>
    </source>
</reference>
<feature type="compositionally biased region" description="Basic and acidic residues" evidence="1">
    <location>
        <begin position="132"/>
        <end position="145"/>
    </location>
</feature>
<name>A0ABU7A5T7_9TELE</name>
<keyword evidence="2" id="KW-0472">Membrane</keyword>